<sequence length="84" mass="10080">MQLELTDELKQHVADEIKSGRFQTEQEVVLDMLERCRQFFVTDIEDLRREIQVGIDEIDRGEFVSAEEVFAQLRKRNRQLREKV</sequence>
<dbReference type="Gene3D" id="6.10.10.120">
    <property type="entry name" value="Antitoxin ParD1-like"/>
    <property type="match status" value="1"/>
</dbReference>
<name>A0A518B0L7_9BACT</name>
<gene>
    <name evidence="1" type="ORF">Pan216_13570</name>
</gene>
<evidence type="ECO:0008006" key="3">
    <source>
        <dbReference type="Google" id="ProtNLM"/>
    </source>
</evidence>
<dbReference type="EMBL" id="CP036279">
    <property type="protein sequence ID" value="QDU60516.1"/>
    <property type="molecule type" value="Genomic_DNA"/>
</dbReference>
<proteinExistence type="predicted"/>
<keyword evidence="2" id="KW-1185">Reference proteome</keyword>
<dbReference type="AlphaFoldDB" id="A0A518B0L7"/>
<dbReference type="KEGG" id="knv:Pan216_13570"/>
<protein>
    <recommendedName>
        <fullName evidence="3">Antitoxin ParD4</fullName>
    </recommendedName>
</protein>
<evidence type="ECO:0000313" key="1">
    <source>
        <dbReference type="EMBL" id="QDU60516.1"/>
    </source>
</evidence>
<accession>A0A518B0L7</accession>
<reference evidence="1 2" key="1">
    <citation type="submission" date="2019-02" db="EMBL/GenBank/DDBJ databases">
        <title>Deep-cultivation of Planctomycetes and their phenomic and genomic characterization uncovers novel biology.</title>
        <authorList>
            <person name="Wiegand S."/>
            <person name="Jogler M."/>
            <person name="Boedeker C."/>
            <person name="Pinto D."/>
            <person name="Vollmers J."/>
            <person name="Rivas-Marin E."/>
            <person name="Kohn T."/>
            <person name="Peeters S.H."/>
            <person name="Heuer A."/>
            <person name="Rast P."/>
            <person name="Oberbeckmann S."/>
            <person name="Bunk B."/>
            <person name="Jeske O."/>
            <person name="Meyerdierks A."/>
            <person name="Storesund J.E."/>
            <person name="Kallscheuer N."/>
            <person name="Luecker S."/>
            <person name="Lage O.M."/>
            <person name="Pohl T."/>
            <person name="Merkel B.J."/>
            <person name="Hornburger P."/>
            <person name="Mueller R.-W."/>
            <person name="Bruemmer F."/>
            <person name="Labrenz M."/>
            <person name="Spormann A.M."/>
            <person name="Op den Camp H."/>
            <person name="Overmann J."/>
            <person name="Amann R."/>
            <person name="Jetten M.S.M."/>
            <person name="Mascher T."/>
            <person name="Medema M.H."/>
            <person name="Devos D.P."/>
            <person name="Kaster A.-K."/>
            <person name="Ovreas L."/>
            <person name="Rohde M."/>
            <person name="Galperin M.Y."/>
            <person name="Jogler C."/>
        </authorList>
    </citation>
    <scope>NUCLEOTIDE SEQUENCE [LARGE SCALE GENOMIC DNA]</scope>
    <source>
        <strain evidence="1 2">Pan216</strain>
    </source>
</reference>
<evidence type="ECO:0000313" key="2">
    <source>
        <dbReference type="Proteomes" id="UP000317093"/>
    </source>
</evidence>
<dbReference type="InterPro" id="IPR038296">
    <property type="entry name" value="ParD_sf"/>
</dbReference>
<dbReference type="RefSeq" id="WP_145256478.1">
    <property type="nucleotide sequence ID" value="NZ_CP036279.1"/>
</dbReference>
<dbReference type="OrthoDB" id="9815501at2"/>
<organism evidence="1 2">
    <name type="scientific">Kolteria novifilia</name>
    <dbReference type="NCBI Taxonomy" id="2527975"/>
    <lineage>
        <taxon>Bacteria</taxon>
        <taxon>Pseudomonadati</taxon>
        <taxon>Planctomycetota</taxon>
        <taxon>Planctomycetia</taxon>
        <taxon>Kolteriales</taxon>
        <taxon>Kolteriaceae</taxon>
        <taxon>Kolteria</taxon>
    </lineage>
</organism>
<dbReference type="Proteomes" id="UP000317093">
    <property type="component" value="Chromosome"/>
</dbReference>